<dbReference type="AlphaFoldDB" id="A0AA36CLF4"/>
<organism evidence="1 2">
    <name type="scientific">Mesorhabditis spiculigera</name>
    <dbReference type="NCBI Taxonomy" id="96644"/>
    <lineage>
        <taxon>Eukaryota</taxon>
        <taxon>Metazoa</taxon>
        <taxon>Ecdysozoa</taxon>
        <taxon>Nematoda</taxon>
        <taxon>Chromadorea</taxon>
        <taxon>Rhabditida</taxon>
        <taxon>Rhabditina</taxon>
        <taxon>Rhabditomorpha</taxon>
        <taxon>Rhabditoidea</taxon>
        <taxon>Rhabditidae</taxon>
        <taxon>Mesorhabditinae</taxon>
        <taxon>Mesorhabditis</taxon>
    </lineage>
</organism>
<sequence length="95" mass="10985">MQECVKIPRCGEYGEITLKNLMHGQDVVNICQQQFSDQKTDTSKECLDLYNRYVNLEKSEFETYDTYVVDDNVGLLCMDDAVESRVPTCENVPDY</sequence>
<proteinExistence type="predicted"/>
<name>A0AA36CLF4_9BILA</name>
<evidence type="ECO:0000313" key="1">
    <source>
        <dbReference type="EMBL" id="CAJ0570738.1"/>
    </source>
</evidence>
<reference evidence="1" key="1">
    <citation type="submission" date="2023-06" db="EMBL/GenBank/DDBJ databases">
        <authorList>
            <person name="Delattre M."/>
        </authorList>
    </citation>
    <scope>NUCLEOTIDE SEQUENCE</scope>
    <source>
        <strain evidence="1">AF72</strain>
    </source>
</reference>
<dbReference type="EMBL" id="CATQJA010002458">
    <property type="protein sequence ID" value="CAJ0570738.1"/>
    <property type="molecule type" value="Genomic_DNA"/>
</dbReference>
<feature type="non-terminal residue" evidence="1">
    <location>
        <position position="95"/>
    </location>
</feature>
<accession>A0AA36CLF4</accession>
<protein>
    <submittedName>
        <fullName evidence="1">Uncharacterized protein</fullName>
    </submittedName>
</protein>
<comment type="caution">
    <text evidence="1">The sequence shown here is derived from an EMBL/GenBank/DDBJ whole genome shotgun (WGS) entry which is preliminary data.</text>
</comment>
<evidence type="ECO:0000313" key="2">
    <source>
        <dbReference type="Proteomes" id="UP001177023"/>
    </source>
</evidence>
<keyword evidence="2" id="KW-1185">Reference proteome</keyword>
<gene>
    <name evidence="1" type="ORF">MSPICULIGERA_LOCUS9174</name>
</gene>
<dbReference type="Proteomes" id="UP001177023">
    <property type="component" value="Unassembled WGS sequence"/>
</dbReference>